<evidence type="ECO:0000313" key="2">
    <source>
        <dbReference type="Proteomes" id="UP001055072"/>
    </source>
</evidence>
<dbReference type="Proteomes" id="UP001055072">
    <property type="component" value="Unassembled WGS sequence"/>
</dbReference>
<comment type="caution">
    <text evidence="1">The sequence shown here is derived from an EMBL/GenBank/DDBJ whole genome shotgun (WGS) entry which is preliminary data.</text>
</comment>
<keyword evidence="2" id="KW-1185">Reference proteome</keyword>
<name>A0ACB8U686_9APHY</name>
<gene>
    <name evidence="1" type="ORF">BDY19DRAFT_874939</name>
</gene>
<feature type="non-terminal residue" evidence="1">
    <location>
        <position position="1"/>
    </location>
</feature>
<proteinExistence type="predicted"/>
<accession>A0ACB8U686</accession>
<organism evidence="1 2">
    <name type="scientific">Irpex rosettiformis</name>
    <dbReference type="NCBI Taxonomy" id="378272"/>
    <lineage>
        <taxon>Eukaryota</taxon>
        <taxon>Fungi</taxon>
        <taxon>Dikarya</taxon>
        <taxon>Basidiomycota</taxon>
        <taxon>Agaricomycotina</taxon>
        <taxon>Agaricomycetes</taxon>
        <taxon>Polyporales</taxon>
        <taxon>Irpicaceae</taxon>
        <taxon>Irpex</taxon>
    </lineage>
</organism>
<evidence type="ECO:0000313" key="1">
    <source>
        <dbReference type="EMBL" id="KAI0089720.1"/>
    </source>
</evidence>
<sequence length="144" mass="16264">VAIFHCSFHPTRGNIVDWSLTASDDIDLTNVEFSCLPSGLHTIEEDVVYFSRDDHPGLCIFRRRRTEEHGHRGFRLSSLGVLLASPSASSPSETACTTSEPQPWLHVPSLKTLVQTIYSSLEDRDVLEPTDQDWAPARTWFDEH</sequence>
<dbReference type="EMBL" id="MU274909">
    <property type="protein sequence ID" value="KAI0089720.1"/>
    <property type="molecule type" value="Genomic_DNA"/>
</dbReference>
<reference evidence="1" key="1">
    <citation type="journal article" date="2021" name="Environ. Microbiol.">
        <title>Gene family expansions and transcriptome signatures uncover fungal adaptations to wood decay.</title>
        <authorList>
            <person name="Hage H."/>
            <person name="Miyauchi S."/>
            <person name="Viragh M."/>
            <person name="Drula E."/>
            <person name="Min B."/>
            <person name="Chaduli D."/>
            <person name="Navarro D."/>
            <person name="Favel A."/>
            <person name="Norest M."/>
            <person name="Lesage-Meessen L."/>
            <person name="Balint B."/>
            <person name="Merenyi Z."/>
            <person name="de Eugenio L."/>
            <person name="Morin E."/>
            <person name="Martinez A.T."/>
            <person name="Baldrian P."/>
            <person name="Stursova M."/>
            <person name="Martinez M.J."/>
            <person name="Novotny C."/>
            <person name="Magnuson J.K."/>
            <person name="Spatafora J.W."/>
            <person name="Maurice S."/>
            <person name="Pangilinan J."/>
            <person name="Andreopoulos W."/>
            <person name="LaButti K."/>
            <person name="Hundley H."/>
            <person name="Na H."/>
            <person name="Kuo A."/>
            <person name="Barry K."/>
            <person name="Lipzen A."/>
            <person name="Henrissat B."/>
            <person name="Riley R."/>
            <person name="Ahrendt S."/>
            <person name="Nagy L.G."/>
            <person name="Grigoriev I.V."/>
            <person name="Martin F."/>
            <person name="Rosso M.N."/>
        </authorList>
    </citation>
    <scope>NUCLEOTIDE SEQUENCE</scope>
    <source>
        <strain evidence="1">CBS 384.51</strain>
    </source>
</reference>
<feature type="non-terminal residue" evidence="1">
    <location>
        <position position="144"/>
    </location>
</feature>
<protein>
    <submittedName>
        <fullName evidence="1">Uncharacterized protein</fullName>
    </submittedName>
</protein>